<organism evidence="3 4">
    <name type="scientific">Aurantimonas marianensis</name>
    <dbReference type="NCBI Taxonomy" id="2920428"/>
    <lineage>
        <taxon>Bacteria</taxon>
        <taxon>Pseudomonadati</taxon>
        <taxon>Pseudomonadota</taxon>
        <taxon>Alphaproteobacteria</taxon>
        <taxon>Hyphomicrobiales</taxon>
        <taxon>Aurantimonadaceae</taxon>
        <taxon>Aurantimonas</taxon>
    </lineage>
</organism>
<dbReference type="Gene3D" id="3.40.50.2000">
    <property type="entry name" value="Glycogen Phosphorylase B"/>
    <property type="match status" value="2"/>
</dbReference>
<proteinExistence type="inferred from homology"/>
<keyword evidence="4" id="KW-1185">Reference proteome</keyword>
<dbReference type="Pfam" id="PF02350">
    <property type="entry name" value="Epimerase_2"/>
    <property type="match status" value="1"/>
</dbReference>
<protein>
    <submittedName>
        <fullName evidence="3">UDP-N-acetylglucosamine 2-epimerase (Non-hydrolyzing)</fullName>
        <ecNumber evidence="3">5.1.3.14</ecNumber>
    </submittedName>
</protein>
<comment type="caution">
    <text evidence="3">The sequence shown here is derived from an EMBL/GenBank/DDBJ whole genome shotgun (WGS) entry which is preliminary data.</text>
</comment>
<dbReference type="GO" id="GO:0008761">
    <property type="term" value="F:UDP-N-acetylglucosamine 2-epimerase activity"/>
    <property type="evidence" value="ECO:0007669"/>
    <property type="project" value="UniProtKB-EC"/>
</dbReference>
<dbReference type="SUPFAM" id="SSF53756">
    <property type="entry name" value="UDP-Glycosyltransferase/glycogen phosphorylase"/>
    <property type="match status" value="1"/>
</dbReference>
<dbReference type="AlphaFoldDB" id="A0A9X2HGF4"/>
<comment type="similarity">
    <text evidence="1">Belongs to the UDP-N-acetylglucosamine 2-epimerase family.</text>
</comment>
<dbReference type="PANTHER" id="PTHR43174:SF1">
    <property type="entry name" value="UDP-N-ACETYLGLUCOSAMINE 2-EPIMERASE"/>
    <property type="match status" value="1"/>
</dbReference>
<dbReference type="InterPro" id="IPR029767">
    <property type="entry name" value="WecB-like"/>
</dbReference>
<accession>A0A9X2HGF4</accession>
<dbReference type="Proteomes" id="UP001155220">
    <property type="component" value="Unassembled WGS sequence"/>
</dbReference>
<gene>
    <name evidence="3" type="primary">wecB</name>
    <name evidence="3" type="ORF">MJ956_18400</name>
</gene>
<feature type="domain" description="UDP-N-acetylglucosamine 2-epimerase" evidence="2">
    <location>
        <begin position="26"/>
        <end position="363"/>
    </location>
</feature>
<dbReference type="EMBL" id="JALHBS010000124">
    <property type="protein sequence ID" value="MCP3057094.1"/>
    <property type="molecule type" value="Genomic_DNA"/>
</dbReference>
<dbReference type="NCBIfam" id="TIGR00236">
    <property type="entry name" value="wecB"/>
    <property type="match status" value="1"/>
</dbReference>
<evidence type="ECO:0000259" key="2">
    <source>
        <dbReference type="Pfam" id="PF02350"/>
    </source>
</evidence>
<dbReference type="EC" id="5.1.3.14" evidence="3"/>
<reference evidence="3" key="1">
    <citation type="submission" date="2022-03" db="EMBL/GenBank/DDBJ databases">
        <title>Aurantimonas Liuensis sp. Nov., isolated from the hadal seawater of the Mariana Trench.</title>
        <authorList>
            <person name="Liu R."/>
        </authorList>
    </citation>
    <scope>NUCLEOTIDE SEQUENCE</scope>
    <source>
        <strain evidence="3">LRZ36</strain>
    </source>
</reference>
<dbReference type="InterPro" id="IPR003331">
    <property type="entry name" value="UDP_GlcNAc_Epimerase_2_dom"/>
</dbReference>
<dbReference type="PANTHER" id="PTHR43174">
    <property type="entry name" value="UDP-N-ACETYLGLUCOSAMINE 2-EPIMERASE"/>
    <property type="match status" value="1"/>
</dbReference>
<dbReference type="RefSeq" id="WP_253965879.1">
    <property type="nucleotide sequence ID" value="NZ_JALHBS010000124.1"/>
</dbReference>
<keyword evidence="1 3" id="KW-0413">Isomerase</keyword>
<dbReference type="CDD" id="cd03786">
    <property type="entry name" value="GTB_UDP-GlcNAc_2-Epimerase"/>
    <property type="match status" value="1"/>
</dbReference>
<evidence type="ECO:0000313" key="3">
    <source>
        <dbReference type="EMBL" id="MCP3057094.1"/>
    </source>
</evidence>
<name>A0A9X2HGF4_9HYPH</name>
<evidence type="ECO:0000256" key="1">
    <source>
        <dbReference type="RuleBase" id="RU003513"/>
    </source>
</evidence>
<evidence type="ECO:0000313" key="4">
    <source>
        <dbReference type="Proteomes" id="UP001155220"/>
    </source>
</evidence>
<sequence length="381" mass="43025">MTEMMKVMTIAGTRPEWIRLSATIRALDDADSIRHVVVHTGQNYDYELNEVFFEDLGLRAPDHFLEAAGETAAETIGRVIARADRIIRREKPDAVLLLGDTNSCMAALAARKNRVPVYHMEAGNRCFDFNVPEELNRRLVDHMSDFNICYTEHARRHLLSEGLPHRRIIVAGSPMAEVLALYRDRIEASDILERLELEPRGYLIASVHREENVDSEPQLRAIVEALEMLSERHDMPVVISTHPRTRKRLEAYGIETLERLRFLKPFGFHDYNKLQMESLCAISDSGTISEESSILSFPAVTVRNALERPEAMDTGSIIITGLDRDVIAASVDMAIADFRAGRFPPVPQDYRIDNSSQRVVRLILGTAKLSARWHGLDGARG</sequence>